<feature type="transmembrane region" description="Helical" evidence="6">
    <location>
        <begin position="213"/>
        <end position="231"/>
    </location>
</feature>
<dbReference type="PANTHER" id="PTHR13439">
    <property type="entry name" value="CT120 PROTEIN"/>
    <property type="match status" value="1"/>
</dbReference>
<feature type="transmembrane region" description="Helical" evidence="6">
    <location>
        <begin position="336"/>
        <end position="362"/>
    </location>
</feature>
<dbReference type="AlphaFoldDB" id="A0A086JTM3"/>
<gene>
    <name evidence="8" type="ORF">TGDOM2_254270</name>
</gene>
<organism evidence="8 9">
    <name type="scientific">Toxoplasma gondii GAB2-2007-GAL-DOM2</name>
    <dbReference type="NCBI Taxonomy" id="1130820"/>
    <lineage>
        <taxon>Eukaryota</taxon>
        <taxon>Sar</taxon>
        <taxon>Alveolata</taxon>
        <taxon>Apicomplexa</taxon>
        <taxon>Conoidasida</taxon>
        <taxon>Coccidia</taxon>
        <taxon>Eucoccidiorida</taxon>
        <taxon>Eimeriorina</taxon>
        <taxon>Sarcocystidae</taxon>
        <taxon>Toxoplasma</taxon>
    </lineage>
</organism>
<dbReference type="SMART" id="SM00724">
    <property type="entry name" value="TLC"/>
    <property type="match status" value="1"/>
</dbReference>
<dbReference type="GO" id="GO:0016020">
    <property type="term" value="C:membrane"/>
    <property type="evidence" value="ECO:0007669"/>
    <property type="project" value="UniProtKB-SubCell"/>
</dbReference>
<evidence type="ECO:0000256" key="3">
    <source>
        <dbReference type="ARBA" id="ARBA00022989"/>
    </source>
</evidence>
<feature type="transmembrane region" description="Helical" evidence="6">
    <location>
        <begin position="237"/>
        <end position="259"/>
    </location>
</feature>
<feature type="transmembrane region" description="Helical" evidence="6">
    <location>
        <begin position="22"/>
        <end position="48"/>
    </location>
</feature>
<feature type="domain" description="TLC" evidence="7">
    <location>
        <begin position="140"/>
        <end position="365"/>
    </location>
</feature>
<dbReference type="Pfam" id="PF03798">
    <property type="entry name" value="TRAM_LAG1_CLN8"/>
    <property type="match status" value="1"/>
</dbReference>
<keyword evidence="3 6" id="KW-1133">Transmembrane helix</keyword>
<dbReference type="PANTHER" id="PTHR13439:SF0">
    <property type="entry name" value="TOPOISOMERASE I DAMAGE AFFECTED PROTEIN 4"/>
    <property type="match status" value="1"/>
</dbReference>
<comment type="subcellular location">
    <subcellularLocation>
        <location evidence="1">Membrane</location>
        <topology evidence="1">Multi-pass membrane protein</topology>
    </subcellularLocation>
</comment>
<evidence type="ECO:0000313" key="8">
    <source>
        <dbReference type="EMBL" id="KFG35491.1"/>
    </source>
</evidence>
<evidence type="ECO:0000256" key="4">
    <source>
        <dbReference type="ARBA" id="ARBA00023136"/>
    </source>
</evidence>
<proteinExistence type="predicted"/>
<feature type="transmembrane region" description="Helical" evidence="6">
    <location>
        <begin position="181"/>
        <end position="206"/>
    </location>
</feature>
<evidence type="ECO:0000256" key="5">
    <source>
        <dbReference type="PROSITE-ProRule" id="PRU00205"/>
    </source>
</evidence>
<evidence type="ECO:0000256" key="1">
    <source>
        <dbReference type="ARBA" id="ARBA00004141"/>
    </source>
</evidence>
<dbReference type="InterPro" id="IPR006634">
    <property type="entry name" value="TLC-dom"/>
</dbReference>
<reference evidence="8 9" key="1">
    <citation type="submission" date="2014-02" db="EMBL/GenBank/DDBJ databases">
        <authorList>
            <person name="Sibley D."/>
            <person name="Venepally P."/>
            <person name="Karamycheva S."/>
            <person name="Hadjithomas M."/>
            <person name="Khan A."/>
            <person name="Brunk B."/>
            <person name="Roos D."/>
            <person name="Caler E."/>
            <person name="Lorenzi H."/>
        </authorList>
    </citation>
    <scope>NUCLEOTIDE SEQUENCE [LARGE SCALE GENOMIC DNA]</scope>
    <source>
        <strain evidence="8 9">GAB2-2007-GAL-DOM2</strain>
    </source>
</reference>
<dbReference type="GO" id="GO:0055088">
    <property type="term" value="P:lipid homeostasis"/>
    <property type="evidence" value="ECO:0007669"/>
    <property type="project" value="TreeGrafter"/>
</dbReference>
<dbReference type="PROSITE" id="PS50922">
    <property type="entry name" value="TLC"/>
    <property type="match status" value="1"/>
</dbReference>
<feature type="transmembrane region" description="Helical" evidence="6">
    <location>
        <begin position="77"/>
        <end position="96"/>
    </location>
</feature>
<dbReference type="Proteomes" id="UP000028837">
    <property type="component" value="Unassembled WGS sequence"/>
</dbReference>
<dbReference type="GO" id="GO:0005783">
    <property type="term" value="C:endoplasmic reticulum"/>
    <property type="evidence" value="ECO:0007669"/>
    <property type="project" value="TreeGrafter"/>
</dbReference>
<evidence type="ECO:0000256" key="6">
    <source>
        <dbReference type="SAM" id="Phobius"/>
    </source>
</evidence>
<keyword evidence="4 5" id="KW-0472">Membrane</keyword>
<feature type="transmembrane region" description="Helical" evidence="6">
    <location>
        <begin position="149"/>
        <end position="169"/>
    </location>
</feature>
<dbReference type="VEuPathDB" id="ToxoDB:TGDOM2_254270"/>
<sequence length="369" mass="41151">MFDTLKEAAGWPSRALLSFPRVFLAFLAGSSAPTVLACALSLLSVVFFTHGACGSAESLAPHLAPPPPKLCYPPSVSLYWIAVSTCLWFVVATLPVHRIPLCFVPALARDRVLRQVADARRTLAAADGEADKKQREEAKEFLLAVRNRSVGFINAVVVSLLSFACVTLDRKLIDDKFFGCSPLFAVTGFTLVGYFVWDFVVIVWNWSPGAPQWLLHCVVCIFTVANPFIVLPGEPPMSFYAASLILFELSTPFLALRYFMLRAYVFHPKSPEELCEQKGGRDGAPKLPFAYTFVSVAFAVVFFSVRIVWGLGWLIPSLAVAVWTGEGAFFRPWRRYLFYVSIPLFAALNLYWMYMIVASVLFSKRKKKD</sequence>
<evidence type="ECO:0000313" key="9">
    <source>
        <dbReference type="Proteomes" id="UP000028837"/>
    </source>
</evidence>
<comment type="caution">
    <text evidence="8">The sequence shown here is derived from an EMBL/GenBank/DDBJ whole genome shotgun (WGS) entry which is preliminary data.</text>
</comment>
<dbReference type="InterPro" id="IPR050846">
    <property type="entry name" value="TLCD"/>
</dbReference>
<evidence type="ECO:0000259" key="7">
    <source>
        <dbReference type="PROSITE" id="PS50922"/>
    </source>
</evidence>
<dbReference type="OrthoDB" id="10266980at2759"/>
<name>A0A086JTM3_TOXGO</name>
<accession>A0A086JTM3</accession>
<evidence type="ECO:0000256" key="2">
    <source>
        <dbReference type="ARBA" id="ARBA00022692"/>
    </source>
</evidence>
<protein>
    <submittedName>
        <fullName evidence="8">TLC domain protein</fullName>
    </submittedName>
</protein>
<dbReference type="EMBL" id="AHZU02001163">
    <property type="protein sequence ID" value="KFG35491.1"/>
    <property type="molecule type" value="Genomic_DNA"/>
</dbReference>
<keyword evidence="2 5" id="KW-0812">Transmembrane</keyword>
<feature type="transmembrane region" description="Helical" evidence="6">
    <location>
        <begin position="289"/>
        <end position="316"/>
    </location>
</feature>